<dbReference type="AlphaFoldDB" id="A0A0S4KUJ1"/>
<evidence type="ECO:0000313" key="15">
    <source>
        <dbReference type="Proteomes" id="UP000066284"/>
    </source>
</evidence>
<keyword evidence="5 9" id="KW-0798">TonB box</keyword>
<dbReference type="SUPFAM" id="SSF56935">
    <property type="entry name" value="Porins"/>
    <property type="match status" value="1"/>
</dbReference>
<dbReference type="InterPro" id="IPR012910">
    <property type="entry name" value="Plug_dom"/>
</dbReference>
<keyword evidence="2 8" id="KW-0813">Transport</keyword>
<dbReference type="Pfam" id="PF07715">
    <property type="entry name" value="Plug"/>
    <property type="match status" value="1"/>
</dbReference>
<evidence type="ECO:0000313" key="14">
    <source>
        <dbReference type="EMBL" id="CUQ66856.1"/>
    </source>
</evidence>
<comment type="subcellular location">
    <subcellularLocation>
        <location evidence="1 8">Cell outer membrane</location>
        <topology evidence="1 8">Multi-pass membrane protein</topology>
    </subcellularLocation>
</comment>
<evidence type="ECO:0000256" key="4">
    <source>
        <dbReference type="ARBA" id="ARBA00022692"/>
    </source>
</evidence>
<dbReference type="RefSeq" id="WP_062484794.1">
    <property type="nucleotide sequence ID" value="NZ_LN885086.1"/>
</dbReference>
<dbReference type="OrthoDB" id="9760494at2"/>
<keyword evidence="11" id="KW-0732">Signal</keyword>
<evidence type="ECO:0000256" key="3">
    <source>
        <dbReference type="ARBA" id="ARBA00022452"/>
    </source>
</evidence>
<dbReference type="Gene3D" id="2.40.170.20">
    <property type="entry name" value="TonB-dependent receptor, beta-barrel domain"/>
    <property type="match status" value="1"/>
</dbReference>
<keyword evidence="15" id="KW-1185">Reference proteome</keyword>
<dbReference type="InterPro" id="IPR000531">
    <property type="entry name" value="Beta-barrel_TonB"/>
</dbReference>
<keyword evidence="3 8" id="KW-1134">Transmembrane beta strand</keyword>
<feature type="chain" id="PRO_5006623554" evidence="11">
    <location>
        <begin position="34"/>
        <end position="790"/>
    </location>
</feature>
<proteinExistence type="inferred from homology"/>
<keyword evidence="6 8" id="KW-0472">Membrane</keyword>
<feature type="domain" description="TonB-dependent receptor-like beta-barrel" evidence="12">
    <location>
        <begin position="277"/>
        <end position="760"/>
    </location>
</feature>
<evidence type="ECO:0000256" key="2">
    <source>
        <dbReference type="ARBA" id="ARBA00022448"/>
    </source>
</evidence>
<dbReference type="Proteomes" id="UP000066284">
    <property type="component" value="Chromosome 1"/>
</dbReference>
<dbReference type="InterPro" id="IPR037066">
    <property type="entry name" value="Plug_dom_sf"/>
</dbReference>
<dbReference type="Pfam" id="PF00593">
    <property type="entry name" value="TonB_dep_Rec_b-barrel"/>
    <property type="match status" value="1"/>
</dbReference>
<evidence type="ECO:0000256" key="6">
    <source>
        <dbReference type="ARBA" id="ARBA00023136"/>
    </source>
</evidence>
<accession>A0A0S4KUJ1</accession>
<keyword evidence="7 8" id="KW-0998">Cell outer membrane</keyword>
<organism evidence="14 15">
    <name type="scientific">Candidatus Nitrospira inopinata</name>
    <dbReference type="NCBI Taxonomy" id="1715989"/>
    <lineage>
        <taxon>Bacteria</taxon>
        <taxon>Pseudomonadati</taxon>
        <taxon>Nitrospirota</taxon>
        <taxon>Nitrospiria</taxon>
        <taxon>Nitrospirales</taxon>
        <taxon>Nitrospiraceae</taxon>
        <taxon>Nitrospira</taxon>
    </lineage>
</organism>
<feature type="domain" description="TonB-dependent receptor plug" evidence="13">
    <location>
        <begin position="88"/>
        <end position="196"/>
    </location>
</feature>
<evidence type="ECO:0000256" key="9">
    <source>
        <dbReference type="RuleBase" id="RU003357"/>
    </source>
</evidence>
<evidence type="ECO:0000259" key="12">
    <source>
        <dbReference type="Pfam" id="PF00593"/>
    </source>
</evidence>
<name>A0A0S4KUJ1_9BACT</name>
<dbReference type="KEGG" id="nio:NITINOP_1884"/>
<gene>
    <name evidence="14" type="ORF">NITINOP_1884</name>
</gene>
<dbReference type="STRING" id="1715989.NITINOP_1884"/>
<feature type="signal peptide" evidence="11">
    <location>
        <begin position="1"/>
        <end position="33"/>
    </location>
</feature>
<evidence type="ECO:0000256" key="5">
    <source>
        <dbReference type="ARBA" id="ARBA00023077"/>
    </source>
</evidence>
<dbReference type="GO" id="GO:0009279">
    <property type="term" value="C:cell outer membrane"/>
    <property type="evidence" value="ECO:0007669"/>
    <property type="project" value="UniProtKB-SubCell"/>
</dbReference>
<dbReference type="InterPro" id="IPR036942">
    <property type="entry name" value="Beta-barrel_TonB_sf"/>
</dbReference>
<evidence type="ECO:0000256" key="10">
    <source>
        <dbReference type="SAM" id="MobiDB-lite"/>
    </source>
</evidence>
<feature type="region of interest" description="Disordered" evidence="10">
    <location>
        <begin position="37"/>
        <end position="72"/>
    </location>
</feature>
<evidence type="ECO:0000256" key="8">
    <source>
        <dbReference type="PROSITE-ProRule" id="PRU01360"/>
    </source>
</evidence>
<dbReference type="EMBL" id="LN885086">
    <property type="protein sequence ID" value="CUQ66856.1"/>
    <property type="molecule type" value="Genomic_DNA"/>
</dbReference>
<evidence type="ECO:0000256" key="1">
    <source>
        <dbReference type="ARBA" id="ARBA00004571"/>
    </source>
</evidence>
<sequence length="790" mass="87581">MAFCFLLRMRIRTIFIFCLFAAAFALSDSSATAAEELPPQKATVAQASLDSSSEGTGTQDREQSPSDQKPIRAPLTEIIGTAPTALDHIPGSGKVVTSESIEQNHRFTINEALREVPGVHVRDEEGLGIRPNIGIRGLDPTRSRKVHIMEDGVPIMLMPYADPSSYYFPPIFRFDRIEVLKGSGQLLYGPQTIGGVINLITRMPSAKPEGHFQVWGGNLNYLNTHFDYGGTWGKSGYLVDYTHSQTDTPRFTNIRAKIDDLTFKTVQELSDRTQILAKFNYYRENSAIGYQGLTQAEWATRGEDRQTPFTNDHFDFMRLGYHVAVNHLFTANLTSTTNFFGHYMERDWSRQSQQGVDITGSPVGGIQNGNSIPATAYGVVPANRRFTNEREYWVWGVEPRFHYSHAFPFFGLKGEADFGARYMYEQSDRKQLLNTVSGTGVPSSCINPGQPTCLGENNKRTTNAYAFFAQERLILGPFTLTPGFRVEHISYDQTNRLANNGNGNYGKTNFTEVLPGAGITYSPFKNTTFFFGAHRGMAPPQISDAVALATARPVDLGPELSWTYELGVRGNLTHWAAYSITGYQMDFDNQIITQSVAGGVGSTLTSAGRTQHRGAEVATQIDLWDAVTGRDDNQDVTFDFNYTWVAQANFKGTRNSSLGAAALLPGEPTTLSVSGNRLPYTPEHLITAGIGYANRAFWVGPFNARLETQCVSDQFADDRNTVIPTPNGQRGIVRGWCMLNASVNQHVKKINTTFFFTGKNMLDHDAIVDRSRGIYPSLPALWQAGAKWTF</sequence>
<dbReference type="PANTHER" id="PTHR30442:SF0">
    <property type="entry name" value="FE(3+) DICITRATE TRANSPORT PROTEIN FECA"/>
    <property type="match status" value="1"/>
</dbReference>
<dbReference type="CDD" id="cd01347">
    <property type="entry name" value="ligand_gated_channel"/>
    <property type="match status" value="1"/>
</dbReference>
<feature type="compositionally biased region" description="Polar residues" evidence="10">
    <location>
        <begin position="43"/>
        <end position="58"/>
    </location>
</feature>
<evidence type="ECO:0000256" key="11">
    <source>
        <dbReference type="SAM" id="SignalP"/>
    </source>
</evidence>
<protein>
    <submittedName>
        <fullName evidence="14">Putative Iron(III) dicitrate transport protein FecA</fullName>
    </submittedName>
</protein>
<dbReference type="PROSITE" id="PS52016">
    <property type="entry name" value="TONB_DEPENDENT_REC_3"/>
    <property type="match status" value="1"/>
</dbReference>
<evidence type="ECO:0000259" key="13">
    <source>
        <dbReference type="Pfam" id="PF07715"/>
    </source>
</evidence>
<dbReference type="GO" id="GO:0033214">
    <property type="term" value="P:siderophore-iron import into cell"/>
    <property type="evidence" value="ECO:0007669"/>
    <property type="project" value="TreeGrafter"/>
</dbReference>
<dbReference type="Gene3D" id="2.170.130.10">
    <property type="entry name" value="TonB-dependent receptor, plug domain"/>
    <property type="match status" value="1"/>
</dbReference>
<dbReference type="InterPro" id="IPR039426">
    <property type="entry name" value="TonB-dep_rcpt-like"/>
</dbReference>
<reference evidence="15" key="1">
    <citation type="submission" date="2015-09" db="EMBL/GenBank/DDBJ databases">
        <authorList>
            <person name="Daims H."/>
        </authorList>
    </citation>
    <scope>NUCLEOTIDE SEQUENCE [LARGE SCALE GENOMIC DNA]</scope>
</reference>
<dbReference type="PANTHER" id="PTHR30442">
    <property type="entry name" value="IRON III DICITRATE TRANSPORT PROTEIN FECA"/>
    <property type="match status" value="1"/>
</dbReference>
<evidence type="ECO:0000256" key="7">
    <source>
        <dbReference type="ARBA" id="ARBA00023237"/>
    </source>
</evidence>
<keyword evidence="4 8" id="KW-0812">Transmembrane</keyword>
<comment type="similarity">
    <text evidence="8 9">Belongs to the TonB-dependent receptor family.</text>
</comment>